<name>A0A6L7G635_9RHOB</name>
<evidence type="ECO:0000256" key="3">
    <source>
        <dbReference type="ARBA" id="ARBA00023098"/>
    </source>
</evidence>
<keyword evidence="1 5" id="KW-0378">Hydrolase</keyword>
<sequence>MTFLKHTGAVWLAVLYLPSLALPLAAENRIDVIRPDAPELAAYGPHRIGVREILLHHADQPDIARAAKGDTLATIPRADRPLPVEIWYPAAADAEGATVVQTYLRDGHTRIDLHARAMVDAAPETGARYPLVIVSHGYPGNRFLMAPLAENLASKGYVVASIDHTDTTYSTLSSFASALVNRSEDQLFVLDQIARQEADPGSFLHGLVDADTTAIIGYSMGGYGTLISAGAGLTEAAVTAREGMWSAPPGTLDQYRAGSAAFAAQHDPRIKAAIAFAPAGYRVGFFDDETLRGIHIPMLFIGGSRDDTVGYEDGVRPTFEAAVNSDRALLTFLGANHNVGAPMPPPEEAFTFDPELNFNLALHYLDFTWDNTRMNNISAHFATAWLDLYLKHDSDRERFLDLIPNSNDGGWDMQDGKPAADHSYWAGFDRRTAQQLTFERRSAGQ</sequence>
<dbReference type="Pfam" id="PF12740">
    <property type="entry name" value="PETase"/>
    <property type="match status" value="1"/>
</dbReference>
<dbReference type="GO" id="GO:0016042">
    <property type="term" value="P:lipid catabolic process"/>
    <property type="evidence" value="ECO:0007669"/>
    <property type="project" value="UniProtKB-KW"/>
</dbReference>
<keyword evidence="6" id="KW-1185">Reference proteome</keyword>
<organism evidence="5 6">
    <name type="scientific">Pseudooceanicola albus</name>
    <dbReference type="NCBI Taxonomy" id="2692189"/>
    <lineage>
        <taxon>Bacteria</taxon>
        <taxon>Pseudomonadati</taxon>
        <taxon>Pseudomonadota</taxon>
        <taxon>Alphaproteobacteria</taxon>
        <taxon>Rhodobacterales</taxon>
        <taxon>Paracoccaceae</taxon>
        <taxon>Pseudooceanicola</taxon>
    </lineage>
</organism>
<proteinExistence type="predicted"/>
<evidence type="ECO:0000313" key="6">
    <source>
        <dbReference type="Proteomes" id="UP000477911"/>
    </source>
</evidence>
<reference evidence="5 6" key="1">
    <citation type="submission" date="2019-12" db="EMBL/GenBank/DDBJ databases">
        <authorList>
            <person name="Li M."/>
        </authorList>
    </citation>
    <scope>NUCLEOTIDE SEQUENCE [LARGE SCALE GENOMIC DNA]</scope>
    <source>
        <strain evidence="5 6">GBMRC 2024</strain>
    </source>
</reference>
<feature type="domain" description="PET hydrolase/cutinase-like" evidence="4">
    <location>
        <begin position="124"/>
        <end position="230"/>
    </location>
</feature>
<gene>
    <name evidence="5" type="ORF">GR170_16250</name>
</gene>
<dbReference type="InterPro" id="IPR041127">
    <property type="entry name" value="PET_hydrolase/cutinase-like"/>
</dbReference>
<dbReference type="PANTHER" id="PTHR10272">
    <property type="entry name" value="PLATELET-ACTIVATING FACTOR ACETYLHYDROLASE"/>
    <property type="match status" value="1"/>
</dbReference>
<protein>
    <submittedName>
        <fullName evidence="5">Dienelactone hydrolase</fullName>
    </submittedName>
</protein>
<dbReference type="RefSeq" id="WP_160895517.1">
    <property type="nucleotide sequence ID" value="NZ_WUMU01000018.1"/>
</dbReference>
<comment type="caution">
    <text evidence="5">The sequence shown here is derived from an EMBL/GenBank/DDBJ whole genome shotgun (WGS) entry which is preliminary data.</text>
</comment>
<dbReference type="EMBL" id="WUMU01000018">
    <property type="protein sequence ID" value="MXN19389.1"/>
    <property type="molecule type" value="Genomic_DNA"/>
</dbReference>
<dbReference type="GO" id="GO:0003847">
    <property type="term" value="F:1-alkyl-2-acetylglycerophosphocholine esterase activity"/>
    <property type="evidence" value="ECO:0007669"/>
    <property type="project" value="TreeGrafter"/>
</dbReference>
<evidence type="ECO:0000313" key="5">
    <source>
        <dbReference type="EMBL" id="MXN19389.1"/>
    </source>
</evidence>
<accession>A0A6L7G635</accession>
<evidence type="ECO:0000256" key="1">
    <source>
        <dbReference type="ARBA" id="ARBA00022801"/>
    </source>
</evidence>
<keyword evidence="2" id="KW-0442">Lipid degradation</keyword>
<dbReference type="InterPro" id="IPR029058">
    <property type="entry name" value="AB_hydrolase_fold"/>
</dbReference>
<evidence type="ECO:0000256" key="2">
    <source>
        <dbReference type="ARBA" id="ARBA00022963"/>
    </source>
</evidence>
<keyword evidence="3" id="KW-0443">Lipid metabolism</keyword>
<dbReference type="SUPFAM" id="SSF53474">
    <property type="entry name" value="alpha/beta-Hydrolases"/>
    <property type="match status" value="1"/>
</dbReference>
<dbReference type="Gene3D" id="3.40.50.1820">
    <property type="entry name" value="alpha/beta hydrolase"/>
    <property type="match status" value="1"/>
</dbReference>
<dbReference type="PANTHER" id="PTHR10272:SF0">
    <property type="entry name" value="PLATELET-ACTIVATING FACTOR ACETYLHYDROLASE"/>
    <property type="match status" value="1"/>
</dbReference>
<dbReference type="Proteomes" id="UP000477911">
    <property type="component" value="Unassembled WGS sequence"/>
</dbReference>
<dbReference type="AlphaFoldDB" id="A0A6L7G635"/>
<evidence type="ECO:0000259" key="4">
    <source>
        <dbReference type="Pfam" id="PF12740"/>
    </source>
</evidence>